<dbReference type="AlphaFoldDB" id="A0A8K0CJ34"/>
<dbReference type="OrthoDB" id="5836254at2759"/>
<sequence>MLYFRDNETCLTLINQHRSESAKSLKKQAAGMLQLSCSNSKVEIGQNVLVKIPDVARERLAFRNILAVVLSERENLYQLGTSAGVLEKLYARNKLQVHNSLASFTILQPSQTNTLASSDVPIDNKYSLRTVAAKESNSDRAF</sequence>
<name>A0A8K0CJ34_IGNLU</name>
<organism evidence="1 2">
    <name type="scientific">Ignelater luminosus</name>
    <name type="common">Cucubano</name>
    <name type="synonym">Pyrophorus luminosus</name>
    <dbReference type="NCBI Taxonomy" id="2038154"/>
    <lineage>
        <taxon>Eukaryota</taxon>
        <taxon>Metazoa</taxon>
        <taxon>Ecdysozoa</taxon>
        <taxon>Arthropoda</taxon>
        <taxon>Hexapoda</taxon>
        <taxon>Insecta</taxon>
        <taxon>Pterygota</taxon>
        <taxon>Neoptera</taxon>
        <taxon>Endopterygota</taxon>
        <taxon>Coleoptera</taxon>
        <taxon>Polyphaga</taxon>
        <taxon>Elateriformia</taxon>
        <taxon>Elateroidea</taxon>
        <taxon>Elateridae</taxon>
        <taxon>Agrypninae</taxon>
        <taxon>Pyrophorini</taxon>
        <taxon>Ignelater</taxon>
    </lineage>
</organism>
<dbReference type="EMBL" id="VTPC01087098">
    <property type="protein sequence ID" value="KAF2886626.1"/>
    <property type="molecule type" value="Genomic_DNA"/>
</dbReference>
<dbReference type="Proteomes" id="UP000801492">
    <property type="component" value="Unassembled WGS sequence"/>
</dbReference>
<gene>
    <name evidence="1" type="ORF">ILUMI_19548</name>
</gene>
<evidence type="ECO:0000313" key="1">
    <source>
        <dbReference type="EMBL" id="KAF2886626.1"/>
    </source>
</evidence>
<accession>A0A8K0CJ34</accession>
<evidence type="ECO:0000313" key="2">
    <source>
        <dbReference type="Proteomes" id="UP000801492"/>
    </source>
</evidence>
<reference evidence="1" key="1">
    <citation type="submission" date="2019-08" db="EMBL/GenBank/DDBJ databases">
        <title>The genome of the North American firefly Photinus pyralis.</title>
        <authorList>
            <consortium name="Photinus pyralis genome working group"/>
            <person name="Fallon T.R."/>
            <person name="Sander Lower S.E."/>
            <person name="Weng J.-K."/>
        </authorList>
    </citation>
    <scope>NUCLEOTIDE SEQUENCE</scope>
    <source>
        <strain evidence="1">TRF0915ILg1</strain>
        <tissue evidence="1">Whole body</tissue>
    </source>
</reference>
<protein>
    <submittedName>
        <fullName evidence="1">Uncharacterized protein</fullName>
    </submittedName>
</protein>
<comment type="caution">
    <text evidence="1">The sequence shown here is derived from an EMBL/GenBank/DDBJ whole genome shotgun (WGS) entry which is preliminary data.</text>
</comment>
<keyword evidence="2" id="KW-1185">Reference proteome</keyword>
<proteinExistence type="predicted"/>